<dbReference type="InterPro" id="IPR017896">
    <property type="entry name" value="4Fe4S_Fe-S-bd"/>
</dbReference>
<dbReference type="InterPro" id="IPR052395">
    <property type="entry name" value="ET_Ferredoxin"/>
</dbReference>
<comment type="cofactor">
    <cofactor evidence="1">
        <name>[4Fe-4S] cluster</name>
        <dbReference type="ChEBI" id="CHEBI:49883"/>
    </cofactor>
</comment>
<keyword evidence="7 9" id="KW-0408">Iron</keyword>
<dbReference type="InterPro" id="IPR001080">
    <property type="entry name" value="3Fe4S_ferredoxin"/>
</dbReference>
<dbReference type="PROSITE" id="PS51379">
    <property type="entry name" value="4FE4S_FER_2"/>
    <property type="match status" value="1"/>
</dbReference>
<evidence type="ECO:0000256" key="5">
    <source>
        <dbReference type="ARBA" id="ARBA00022723"/>
    </source>
</evidence>
<feature type="domain" description="4Fe-4S ferredoxin-type" evidence="10">
    <location>
        <begin position="16"/>
        <end position="44"/>
    </location>
</feature>
<keyword evidence="12" id="KW-1185">Reference proteome</keyword>
<dbReference type="GO" id="GO:0009055">
    <property type="term" value="F:electron transfer activity"/>
    <property type="evidence" value="ECO:0007669"/>
    <property type="project" value="UniProtKB-UniRule"/>
</dbReference>
<dbReference type="GO" id="GO:0051539">
    <property type="term" value="F:4 iron, 4 sulfur cluster binding"/>
    <property type="evidence" value="ECO:0007669"/>
    <property type="project" value="UniProtKB-KW"/>
</dbReference>
<keyword evidence="6 9" id="KW-0249">Electron transport</keyword>
<keyword evidence="5 9" id="KW-0479">Metal-binding</keyword>
<evidence type="ECO:0000256" key="4">
    <source>
        <dbReference type="ARBA" id="ARBA00022485"/>
    </source>
</evidence>
<organism evidence="11 12">
    <name type="scientific">Desulfofustis glycolicus DSM 9705</name>
    <dbReference type="NCBI Taxonomy" id="1121409"/>
    <lineage>
        <taxon>Bacteria</taxon>
        <taxon>Pseudomonadati</taxon>
        <taxon>Thermodesulfobacteriota</taxon>
        <taxon>Desulfobulbia</taxon>
        <taxon>Desulfobulbales</taxon>
        <taxon>Desulfocapsaceae</taxon>
        <taxon>Desulfofustis</taxon>
    </lineage>
</organism>
<keyword evidence="8 9" id="KW-0411">Iron-sulfur</keyword>
<dbReference type="EMBL" id="FQXS01000011">
    <property type="protein sequence ID" value="SHH83785.1"/>
    <property type="molecule type" value="Genomic_DNA"/>
</dbReference>
<proteinExistence type="predicted"/>
<sequence>MSAFRSDGSGRSGTRRRLVVDVGACSRCGGCVELVPEIFRLRDDTGLIEIIDGAVLDEEAIAEAMKYCPEDCIYWEDE</sequence>
<evidence type="ECO:0000256" key="9">
    <source>
        <dbReference type="RuleBase" id="RU368020"/>
    </source>
</evidence>
<evidence type="ECO:0000256" key="8">
    <source>
        <dbReference type="ARBA" id="ARBA00023014"/>
    </source>
</evidence>
<name>A0A1M5W8J5_9BACT</name>
<accession>A0A1M5W8J5</accession>
<dbReference type="STRING" id="1121409.SAMN02745124_02150"/>
<evidence type="ECO:0000256" key="2">
    <source>
        <dbReference type="ARBA" id="ARBA00003532"/>
    </source>
</evidence>
<evidence type="ECO:0000256" key="7">
    <source>
        <dbReference type="ARBA" id="ARBA00023004"/>
    </source>
</evidence>
<evidence type="ECO:0000313" key="11">
    <source>
        <dbReference type="EMBL" id="SHH83785.1"/>
    </source>
</evidence>
<evidence type="ECO:0000259" key="10">
    <source>
        <dbReference type="PROSITE" id="PS51379"/>
    </source>
</evidence>
<dbReference type="OrthoDB" id="9803319at2"/>
<dbReference type="Gene3D" id="3.30.70.20">
    <property type="match status" value="1"/>
</dbReference>
<keyword evidence="3 9" id="KW-0813">Transport</keyword>
<keyword evidence="4" id="KW-0004">4Fe-4S</keyword>
<dbReference type="Proteomes" id="UP000184139">
    <property type="component" value="Unassembled WGS sequence"/>
</dbReference>
<reference evidence="11 12" key="1">
    <citation type="submission" date="2016-11" db="EMBL/GenBank/DDBJ databases">
        <authorList>
            <person name="Jaros S."/>
            <person name="Januszkiewicz K."/>
            <person name="Wedrychowicz H."/>
        </authorList>
    </citation>
    <scope>NUCLEOTIDE SEQUENCE [LARGE SCALE GENOMIC DNA]</scope>
    <source>
        <strain evidence="11 12">DSM 9705</strain>
    </source>
</reference>
<protein>
    <recommendedName>
        <fullName evidence="9">Ferredoxin</fullName>
    </recommendedName>
</protein>
<dbReference type="PANTHER" id="PTHR39163">
    <property type="entry name" value="FERREDOXIN"/>
    <property type="match status" value="1"/>
</dbReference>
<dbReference type="PANTHER" id="PTHR39163:SF1">
    <property type="entry name" value="FERREDOXIN"/>
    <property type="match status" value="1"/>
</dbReference>
<evidence type="ECO:0000256" key="3">
    <source>
        <dbReference type="ARBA" id="ARBA00022448"/>
    </source>
</evidence>
<gene>
    <name evidence="11" type="ORF">SAMN02745124_02150</name>
</gene>
<dbReference type="RefSeq" id="WP_073375893.1">
    <property type="nucleotide sequence ID" value="NZ_FQXS01000011.1"/>
</dbReference>
<dbReference type="AlphaFoldDB" id="A0A1M5W8J5"/>
<comment type="function">
    <text evidence="2 9">Ferredoxins are iron-sulfur proteins that transfer electrons in a wide variety of metabolic reactions.</text>
</comment>
<evidence type="ECO:0000256" key="1">
    <source>
        <dbReference type="ARBA" id="ARBA00001966"/>
    </source>
</evidence>
<evidence type="ECO:0000256" key="6">
    <source>
        <dbReference type="ARBA" id="ARBA00022982"/>
    </source>
</evidence>
<dbReference type="Pfam" id="PF13370">
    <property type="entry name" value="Fer4_13"/>
    <property type="match status" value="1"/>
</dbReference>
<evidence type="ECO:0000313" key="12">
    <source>
        <dbReference type="Proteomes" id="UP000184139"/>
    </source>
</evidence>
<dbReference type="SUPFAM" id="SSF54862">
    <property type="entry name" value="4Fe-4S ferredoxins"/>
    <property type="match status" value="1"/>
</dbReference>
<dbReference type="GO" id="GO:0005506">
    <property type="term" value="F:iron ion binding"/>
    <property type="evidence" value="ECO:0007669"/>
    <property type="project" value="UniProtKB-UniRule"/>
</dbReference>
<dbReference type="PRINTS" id="PR00352">
    <property type="entry name" value="3FE4SFRDOXIN"/>
</dbReference>